<feature type="compositionally biased region" description="Low complexity" evidence="6">
    <location>
        <begin position="152"/>
        <end position="176"/>
    </location>
</feature>
<keyword evidence="3" id="KW-0255">Endonuclease</keyword>
<dbReference type="GO" id="GO:0004526">
    <property type="term" value="F:ribonuclease P activity"/>
    <property type="evidence" value="ECO:0007669"/>
    <property type="project" value="InterPro"/>
</dbReference>
<sequence length="176" mass="18940">MHRLKTRPQFQAAMAGGTISRTAHFALHRLRFDAGSATLSDSHPGPGALPQRQASQALFAVDDAAGPWLGAMVPKRWARRAVTRNTIKRQIYAVAPDFAPQLGHAAHVVRLRTGFDRKQFPSATSDALRRAVREELLQLFGQAVRPQRGGKPAPSARPPASAAVPAPAPLPEAARP</sequence>
<dbReference type="Proteomes" id="UP000199317">
    <property type="component" value="Unassembled WGS sequence"/>
</dbReference>
<keyword evidence="4" id="KW-0378">Hydrolase</keyword>
<keyword evidence="5" id="KW-0694">RNA-binding</keyword>
<dbReference type="GO" id="GO:0008033">
    <property type="term" value="P:tRNA processing"/>
    <property type="evidence" value="ECO:0007669"/>
    <property type="project" value="UniProtKB-KW"/>
</dbReference>
<dbReference type="EMBL" id="FNJL01000015">
    <property type="protein sequence ID" value="SDP53345.1"/>
    <property type="molecule type" value="Genomic_DNA"/>
</dbReference>
<dbReference type="InterPro" id="IPR000100">
    <property type="entry name" value="RNase_P"/>
</dbReference>
<keyword evidence="1" id="KW-0819">tRNA processing</keyword>
<evidence type="ECO:0000256" key="2">
    <source>
        <dbReference type="ARBA" id="ARBA00022722"/>
    </source>
</evidence>
<dbReference type="GO" id="GO:0000049">
    <property type="term" value="F:tRNA binding"/>
    <property type="evidence" value="ECO:0007669"/>
    <property type="project" value="InterPro"/>
</dbReference>
<keyword evidence="2" id="KW-0540">Nuclease</keyword>
<evidence type="ECO:0000256" key="6">
    <source>
        <dbReference type="SAM" id="MobiDB-lite"/>
    </source>
</evidence>
<evidence type="ECO:0000256" key="1">
    <source>
        <dbReference type="ARBA" id="ARBA00022694"/>
    </source>
</evidence>
<dbReference type="RefSeq" id="WP_092835154.1">
    <property type="nucleotide sequence ID" value="NZ_FNJL01000015.1"/>
</dbReference>
<keyword evidence="8" id="KW-1185">Reference proteome</keyword>
<dbReference type="InterPro" id="IPR020568">
    <property type="entry name" value="Ribosomal_Su5_D2-typ_SF"/>
</dbReference>
<gene>
    <name evidence="7" type="ORF">SAMN04489708_11560</name>
</gene>
<evidence type="ECO:0000256" key="3">
    <source>
        <dbReference type="ARBA" id="ARBA00022759"/>
    </source>
</evidence>
<feature type="region of interest" description="Disordered" evidence="6">
    <location>
        <begin position="142"/>
        <end position="176"/>
    </location>
</feature>
<evidence type="ECO:0000256" key="4">
    <source>
        <dbReference type="ARBA" id="ARBA00022801"/>
    </source>
</evidence>
<evidence type="ECO:0000313" key="7">
    <source>
        <dbReference type="EMBL" id="SDP53345.1"/>
    </source>
</evidence>
<dbReference type="AlphaFoldDB" id="A0A1H0THM5"/>
<dbReference type="SUPFAM" id="SSF54211">
    <property type="entry name" value="Ribosomal protein S5 domain 2-like"/>
    <property type="match status" value="1"/>
</dbReference>
<name>A0A1H0THM5_9BURK</name>
<dbReference type="Pfam" id="PF00825">
    <property type="entry name" value="Ribonuclease_P"/>
    <property type="match status" value="1"/>
</dbReference>
<dbReference type="InterPro" id="IPR014721">
    <property type="entry name" value="Ribsml_uS5_D2-typ_fold_subgr"/>
</dbReference>
<reference evidence="8" key="1">
    <citation type="submission" date="2016-10" db="EMBL/GenBank/DDBJ databases">
        <authorList>
            <person name="Varghese N."/>
            <person name="Submissions S."/>
        </authorList>
    </citation>
    <scope>NUCLEOTIDE SEQUENCE [LARGE SCALE GENOMIC DNA]</scope>
    <source>
        <strain evidence="8">DSM 17101</strain>
    </source>
</reference>
<protein>
    <submittedName>
        <fullName evidence="7">Ribonuclease P protein component</fullName>
    </submittedName>
</protein>
<dbReference type="OrthoDB" id="398329at2"/>
<dbReference type="Gene3D" id="3.30.230.10">
    <property type="match status" value="1"/>
</dbReference>
<evidence type="ECO:0000256" key="5">
    <source>
        <dbReference type="ARBA" id="ARBA00022884"/>
    </source>
</evidence>
<organism evidence="7 8">
    <name type="scientific">Paracidovorax cattleyae</name>
    <dbReference type="NCBI Taxonomy" id="80868"/>
    <lineage>
        <taxon>Bacteria</taxon>
        <taxon>Pseudomonadati</taxon>
        <taxon>Pseudomonadota</taxon>
        <taxon>Betaproteobacteria</taxon>
        <taxon>Burkholderiales</taxon>
        <taxon>Comamonadaceae</taxon>
        <taxon>Paracidovorax</taxon>
    </lineage>
</organism>
<accession>A0A1H0THM5</accession>
<evidence type="ECO:0000313" key="8">
    <source>
        <dbReference type="Proteomes" id="UP000199317"/>
    </source>
</evidence>
<proteinExistence type="predicted"/>